<gene>
    <name evidence="2" type="ORF">FHR83_005587</name>
</gene>
<reference evidence="2 3" key="1">
    <citation type="submission" date="2020-08" db="EMBL/GenBank/DDBJ databases">
        <title>Genomic Encyclopedia of Type Strains, Phase III (KMG-III): the genomes of soil and plant-associated and newly described type strains.</title>
        <authorList>
            <person name="Whitman W."/>
        </authorList>
    </citation>
    <scope>NUCLEOTIDE SEQUENCE [LARGE SCALE GENOMIC DNA]</scope>
    <source>
        <strain evidence="2 3">CECT 3287</strain>
    </source>
</reference>
<evidence type="ECO:0000313" key="3">
    <source>
        <dbReference type="Proteomes" id="UP000590749"/>
    </source>
</evidence>
<evidence type="ECO:0000259" key="1">
    <source>
        <dbReference type="PROSITE" id="PS50043"/>
    </source>
</evidence>
<dbReference type="RefSeq" id="WP_183223406.1">
    <property type="nucleotide sequence ID" value="NZ_BMPW01000009.1"/>
</dbReference>
<organism evidence="2 3">
    <name type="scientific">Actinoplanes campanulatus</name>
    <dbReference type="NCBI Taxonomy" id="113559"/>
    <lineage>
        <taxon>Bacteria</taxon>
        <taxon>Bacillati</taxon>
        <taxon>Actinomycetota</taxon>
        <taxon>Actinomycetes</taxon>
        <taxon>Micromonosporales</taxon>
        <taxon>Micromonosporaceae</taxon>
        <taxon>Actinoplanes</taxon>
    </lineage>
</organism>
<dbReference type="GO" id="GO:0006355">
    <property type="term" value="P:regulation of DNA-templated transcription"/>
    <property type="evidence" value="ECO:0007669"/>
    <property type="project" value="InterPro"/>
</dbReference>
<dbReference type="Pfam" id="PF00196">
    <property type="entry name" value="GerE"/>
    <property type="match status" value="1"/>
</dbReference>
<dbReference type="Gene3D" id="1.10.10.10">
    <property type="entry name" value="Winged helix-like DNA-binding domain superfamily/Winged helix DNA-binding domain"/>
    <property type="match status" value="1"/>
</dbReference>
<name>A0A7W5AKE2_9ACTN</name>
<dbReference type="GO" id="GO:0003677">
    <property type="term" value="F:DNA binding"/>
    <property type="evidence" value="ECO:0007669"/>
    <property type="project" value="UniProtKB-KW"/>
</dbReference>
<keyword evidence="2" id="KW-0238">DNA-binding</keyword>
<dbReference type="InterPro" id="IPR000792">
    <property type="entry name" value="Tscrpt_reg_LuxR_C"/>
</dbReference>
<protein>
    <submittedName>
        <fullName evidence="2">DNA-binding CsgD family transcriptional regulator</fullName>
    </submittedName>
</protein>
<sequence>MNTDSRECSAEDICDGCLDFFHRAVIEHQVLADQAPPCLLSLGLLQPIVDEPGQLTVIPPSSAAAVALGPYETAVAETTRRIESLSAAYRQAEAVFNTAHQGLMPETVVLRGSSTINRVVDLAVAGCTNELMTMQPGGARPTELLDALVARSLETIRRGVRQRTIYQHAVRSHRPTLDYAIRIMSAGAEIRTVDKVFDRLIICDRKVCFIPYLGDDESALEIRNEGVVNFLVKVFEHTWDRAIAIDPCSGVRPIGVLSDIERSVARMIVSGSTEDKIARNLGISRRTVAEYASRLARHLGSSSRAQLGYLIATHGLLDEDKLAPMQRVMIG</sequence>
<dbReference type="PANTHER" id="PTHR34293:SF1">
    <property type="entry name" value="HTH-TYPE TRANSCRIPTIONAL REGULATOR TRMBL2"/>
    <property type="match status" value="1"/>
</dbReference>
<dbReference type="PROSITE" id="PS50043">
    <property type="entry name" value="HTH_LUXR_2"/>
    <property type="match status" value="1"/>
</dbReference>
<dbReference type="SUPFAM" id="SSF46894">
    <property type="entry name" value="C-terminal effector domain of the bipartite response regulators"/>
    <property type="match status" value="1"/>
</dbReference>
<evidence type="ECO:0000313" key="2">
    <source>
        <dbReference type="EMBL" id="MBB3097903.1"/>
    </source>
</evidence>
<dbReference type="InterPro" id="IPR036388">
    <property type="entry name" value="WH-like_DNA-bd_sf"/>
</dbReference>
<dbReference type="PRINTS" id="PR00038">
    <property type="entry name" value="HTHLUXR"/>
</dbReference>
<dbReference type="SMART" id="SM00421">
    <property type="entry name" value="HTH_LUXR"/>
    <property type="match status" value="1"/>
</dbReference>
<dbReference type="InterPro" id="IPR016032">
    <property type="entry name" value="Sig_transdc_resp-reg_C-effctor"/>
</dbReference>
<dbReference type="Proteomes" id="UP000590749">
    <property type="component" value="Unassembled WGS sequence"/>
</dbReference>
<dbReference type="AlphaFoldDB" id="A0A7W5AKE2"/>
<comment type="caution">
    <text evidence="2">The sequence shown here is derived from an EMBL/GenBank/DDBJ whole genome shotgun (WGS) entry which is preliminary data.</text>
</comment>
<feature type="domain" description="HTH luxR-type" evidence="1">
    <location>
        <begin position="250"/>
        <end position="315"/>
    </location>
</feature>
<proteinExistence type="predicted"/>
<dbReference type="InterPro" id="IPR051797">
    <property type="entry name" value="TrmB-like"/>
</dbReference>
<dbReference type="EMBL" id="JACHXF010000012">
    <property type="protein sequence ID" value="MBB3097903.1"/>
    <property type="molecule type" value="Genomic_DNA"/>
</dbReference>
<accession>A0A7W5AKE2</accession>
<keyword evidence="3" id="KW-1185">Reference proteome</keyword>
<dbReference type="PANTHER" id="PTHR34293">
    <property type="entry name" value="HTH-TYPE TRANSCRIPTIONAL REGULATOR TRMBL2"/>
    <property type="match status" value="1"/>
</dbReference>